<dbReference type="RefSeq" id="WP_076144568.1">
    <property type="nucleotide sequence ID" value="NZ_LWLN01000001.1"/>
</dbReference>
<name>A0A1S8AUZ2_9EURY</name>
<dbReference type="OrthoDB" id="205968at2157"/>
<dbReference type="STRING" id="301967.A6E15_05550"/>
<protein>
    <submittedName>
        <fullName evidence="1">Uncharacterized protein</fullName>
    </submittedName>
</protein>
<organism evidence="1 2">
    <name type="scientific">Natrinema saccharevitans</name>
    <dbReference type="NCBI Taxonomy" id="301967"/>
    <lineage>
        <taxon>Archaea</taxon>
        <taxon>Methanobacteriati</taxon>
        <taxon>Methanobacteriota</taxon>
        <taxon>Stenosarchaea group</taxon>
        <taxon>Halobacteria</taxon>
        <taxon>Halobacteriales</taxon>
        <taxon>Natrialbaceae</taxon>
        <taxon>Natrinema</taxon>
    </lineage>
</organism>
<dbReference type="Gene3D" id="2.60.40.10">
    <property type="entry name" value="Immunoglobulins"/>
    <property type="match status" value="2"/>
</dbReference>
<proteinExistence type="predicted"/>
<dbReference type="InterPro" id="IPR013783">
    <property type="entry name" value="Ig-like_fold"/>
</dbReference>
<keyword evidence="2" id="KW-1185">Reference proteome</keyword>
<dbReference type="Proteomes" id="UP000189370">
    <property type="component" value="Unassembled WGS sequence"/>
</dbReference>
<accession>A0A1S8AUZ2</accession>
<dbReference type="EMBL" id="LWLN01000001">
    <property type="protein sequence ID" value="OLZ40485.1"/>
    <property type="molecule type" value="Genomic_DNA"/>
</dbReference>
<reference evidence="2" key="1">
    <citation type="submission" date="2016-04" db="EMBL/GenBank/DDBJ databases">
        <authorList>
            <person name="Chen S.-C."/>
            <person name="Lai M.-C."/>
        </authorList>
    </citation>
    <scope>NUCLEOTIDE SEQUENCE [LARGE SCALE GENOMIC DNA]</scope>
    <source>
        <strain evidence="2">AB14</strain>
    </source>
</reference>
<sequence>MRRRDYVMAVGSSVGGLGMGTRTQSISLERGCPVGDATTVRPGQDVVFEAAATPGVEPTTAEWTVDGPGAADLAPAAPFWSYTYRTGNPAAHGRFEESGIYEVSVTADGATLSWQVTVTDDAPPAPSVEVTCEPGPDATVTPNESIEVTATAADDHGNFHRLVWQEGRNATYLERVDLSGSTATVTYATTGGDAIWFVGGYPMIAWVVCRDGRTRAVRTDGPSVEALRDVSITGTNDPVHAGEDLVVDAEVAVEGDSTYHAFVEATVELIVGHDPTRVDSETVEVFAGESEPVSLEFTTATVRNTQTFPARLETRHAAAETDVTVIGTEDDGQGHLAVTGLETNAPVTGGDRLEVTVTLANTGEGPASREVELVVGHDPTTVDSRSVTVGAGETTAVTMGYDTYPVENDDEFPVRVRTGDDSASRSVLVSGRDGGDGGDEAQFAVSITGTKAPVSGGDFLAVTATVENVGGTAGSGDVELVVGHSPTVVDTRRVGLEPGETATVRLGYDTYPVANDDTFPVSVRSPHTSDTRTVTVYGTD</sequence>
<evidence type="ECO:0000313" key="1">
    <source>
        <dbReference type="EMBL" id="OLZ40485.1"/>
    </source>
</evidence>
<comment type="caution">
    <text evidence="1">The sequence shown here is derived from an EMBL/GenBank/DDBJ whole genome shotgun (WGS) entry which is preliminary data.</text>
</comment>
<dbReference type="AlphaFoldDB" id="A0A1S8AUZ2"/>
<evidence type="ECO:0000313" key="2">
    <source>
        <dbReference type="Proteomes" id="UP000189370"/>
    </source>
</evidence>
<gene>
    <name evidence="1" type="ORF">A6E15_05550</name>
</gene>